<dbReference type="Gramene" id="mRNA:HanXRQr2_Chr13g0582441">
    <property type="protein sequence ID" value="mRNA:HanXRQr2_Chr13g0582441"/>
    <property type="gene ID" value="HanXRQr2_Chr13g0582441"/>
</dbReference>
<reference evidence="1" key="1">
    <citation type="journal article" date="2017" name="Nature">
        <title>The sunflower genome provides insights into oil metabolism, flowering and Asterid evolution.</title>
        <authorList>
            <person name="Badouin H."/>
            <person name="Gouzy J."/>
            <person name="Grassa C.J."/>
            <person name="Murat F."/>
            <person name="Staton S.E."/>
            <person name="Cottret L."/>
            <person name="Lelandais-Briere C."/>
            <person name="Owens G.L."/>
            <person name="Carrere S."/>
            <person name="Mayjonade B."/>
            <person name="Legrand L."/>
            <person name="Gill N."/>
            <person name="Kane N.C."/>
            <person name="Bowers J.E."/>
            <person name="Hubner S."/>
            <person name="Bellec A."/>
            <person name="Berard A."/>
            <person name="Berges H."/>
            <person name="Blanchet N."/>
            <person name="Boniface M.C."/>
            <person name="Brunel D."/>
            <person name="Catrice O."/>
            <person name="Chaidir N."/>
            <person name="Claudel C."/>
            <person name="Donnadieu C."/>
            <person name="Faraut T."/>
            <person name="Fievet G."/>
            <person name="Helmstetter N."/>
            <person name="King M."/>
            <person name="Knapp S.J."/>
            <person name="Lai Z."/>
            <person name="Le Paslier M.C."/>
            <person name="Lippi Y."/>
            <person name="Lorenzon L."/>
            <person name="Mandel J.R."/>
            <person name="Marage G."/>
            <person name="Marchand G."/>
            <person name="Marquand E."/>
            <person name="Bret-Mestries E."/>
            <person name="Morien E."/>
            <person name="Nambeesan S."/>
            <person name="Nguyen T."/>
            <person name="Pegot-Espagnet P."/>
            <person name="Pouilly N."/>
            <person name="Raftis F."/>
            <person name="Sallet E."/>
            <person name="Schiex T."/>
            <person name="Thomas J."/>
            <person name="Vandecasteele C."/>
            <person name="Vares D."/>
            <person name="Vear F."/>
            <person name="Vautrin S."/>
            <person name="Crespi M."/>
            <person name="Mangin B."/>
            <person name="Burke J.M."/>
            <person name="Salse J."/>
            <person name="Munos S."/>
            <person name="Vincourt P."/>
            <person name="Rieseberg L.H."/>
            <person name="Langlade N.B."/>
        </authorList>
    </citation>
    <scope>NUCLEOTIDE SEQUENCE</scope>
    <source>
        <tissue evidence="1">Leaves</tissue>
    </source>
</reference>
<reference evidence="1" key="2">
    <citation type="submission" date="2020-06" db="EMBL/GenBank/DDBJ databases">
        <title>Helianthus annuus Genome sequencing and assembly Release 2.</title>
        <authorList>
            <person name="Gouzy J."/>
            <person name="Langlade N."/>
            <person name="Munos S."/>
        </authorList>
    </citation>
    <scope>NUCLEOTIDE SEQUENCE</scope>
    <source>
        <tissue evidence="1">Leaves</tissue>
    </source>
</reference>
<dbReference type="EMBL" id="MNCJ02000328">
    <property type="protein sequence ID" value="KAF5772886.1"/>
    <property type="molecule type" value="Genomic_DNA"/>
</dbReference>
<dbReference type="AlphaFoldDB" id="A0A9K3HB73"/>
<evidence type="ECO:0000313" key="1">
    <source>
        <dbReference type="EMBL" id="KAF5772886.1"/>
    </source>
</evidence>
<organism evidence="1 2">
    <name type="scientific">Helianthus annuus</name>
    <name type="common">Common sunflower</name>
    <dbReference type="NCBI Taxonomy" id="4232"/>
    <lineage>
        <taxon>Eukaryota</taxon>
        <taxon>Viridiplantae</taxon>
        <taxon>Streptophyta</taxon>
        <taxon>Embryophyta</taxon>
        <taxon>Tracheophyta</taxon>
        <taxon>Spermatophyta</taxon>
        <taxon>Magnoliopsida</taxon>
        <taxon>eudicotyledons</taxon>
        <taxon>Gunneridae</taxon>
        <taxon>Pentapetalae</taxon>
        <taxon>asterids</taxon>
        <taxon>campanulids</taxon>
        <taxon>Asterales</taxon>
        <taxon>Asteraceae</taxon>
        <taxon>Asteroideae</taxon>
        <taxon>Heliantheae alliance</taxon>
        <taxon>Heliantheae</taxon>
        <taxon>Helianthus</taxon>
    </lineage>
</organism>
<comment type="caution">
    <text evidence="1">The sequence shown here is derived from an EMBL/GenBank/DDBJ whole genome shotgun (WGS) entry which is preliminary data.</text>
</comment>
<proteinExistence type="predicted"/>
<evidence type="ECO:0000313" key="2">
    <source>
        <dbReference type="Proteomes" id="UP000215914"/>
    </source>
</evidence>
<gene>
    <name evidence="1" type="ORF">HanXRQr2_Chr13g0582441</name>
</gene>
<sequence>MNLDLCYTNAINTELPSHLSPPPLSKYTAEGTRSFTGGSPEFEVRHIGVRVRITALVLFVPLDFFTRALSYKKSQRKQCC</sequence>
<accession>A0A9K3HB73</accession>
<dbReference type="Proteomes" id="UP000215914">
    <property type="component" value="Unassembled WGS sequence"/>
</dbReference>
<keyword evidence="2" id="KW-1185">Reference proteome</keyword>
<name>A0A9K3HB73_HELAN</name>
<protein>
    <submittedName>
        <fullName evidence="1">Uncharacterized protein</fullName>
    </submittedName>
</protein>